<dbReference type="Pfam" id="PF13302">
    <property type="entry name" value="Acetyltransf_3"/>
    <property type="match status" value="1"/>
</dbReference>
<keyword evidence="4" id="KW-1185">Reference proteome</keyword>
<feature type="domain" description="N-acetyltransferase" evidence="2">
    <location>
        <begin position="45"/>
        <end position="195"/>
    </location>
</feature>
<dbReference type="Gene3D" id="3.40.630.30">
    <property type="match status" value="1"/>
</dbReference>
<accession>A0ABN3JFL2</accession>
<gene>
    <name evidence="3" type="ORF">GCM10010255_84320</name>
</gene>
<evidence type="ECO:0000313" key="3">
    <source>
        <dbReference type="EMBL" id="GAA2428593.1"/>
    </source>
</evidence>
<dbReference type="PANTHER" id="PTHR43441">
    <property type="entry name" value="RIBOSOMAL-PROTEIN-SERINE ACETYLTRANSFERASE"/>
    <property type="match status" value="1"/>
</dbReference>
<dbReference type="SUPFAM" id="SSF55729">
    <property type="entry name" value="Acyl-CoA N-acyltransferases (Nat)"/>
    <property type="match status" value="1"/>
</dbReference>
<dbReference type="InterPro" id="IPR051908">
    <property type="entry name" value="Ribosomal_N-acetyltransferase"/>
</dbReference>
<comment type="caution">
    <text evidence="3">The sequence shown here is derived from an EMBL/GenBank/DDBJ whole genome shotgun (WGS) entry which is preliminary data.</text>
</comment>
<organism evidence="3 4">
    <name type="scientific">Streptomyces coeruleofuscus</name>
    <dbReference type="NCBI Taxonomy" id="66879"/>
    <lineage>
        <taxon>Bacteria</taxon>
        <taxon>Bacillati</taxon>
        <taxon>Actinomycetota</taxon>
        <taxon>Actinomycetes</taxon>
        <taxon>Kitasatosporales</taxon>
        <taxon>Streptomycetaceae</taxon>
        <taxon>Streptomyces</taxon>
    </lineage>
</organism>
<feature type="region of interest" description="Disordered" evidence="1">
    <location>
        <begin position="1"/>
        <end position="26"/>
    </location>
</feature>
<name>A0ABN3JFL2_9ACTN</name>
<dbReference type="PROSITE" id="PS51186">
    <property type="entry name" value="GNAT"/>
    <property type="match status" value="1"/>
</dbReference>
<reference evidence="3 4" key="1">
    <citation type="journal article" date="2019" name="Int. J. Syst. Evol. Microbiol.">
        <title>The Global Catalogue of Microorganisms (GCM) 10K type strain sequencing project: providing services to taxonomists for standard genome sequencing and annotation.</title>
        <authorList>
            <consortium name="The Broad Institute Genomics Platform"/>
            <consortium name="The Broad Institute Genome Sequencing Center for Infectious Disease"/>
            <person name="Wu L."/>
            <person name="Ma J."/>
        </authorList>
    </citation>
    <scope>NUCLEOTIDE SEQUENCE [LARGE SCALE GENOMIC DNA]</scope>
    <source>
        <strain evidence="3 4">JCM 4358</strain>
    </source>
</reference>
<protein>
    <submittedName>
        <fullName evidence="3">GNAT family N-acetyltransferase</fullName>
    </submittedName>
</protein>
<proteinExistence type="predicted"/>
<dbReference type="PANTHER" id="PTHR43441:SF10">
    <property type="entry name" value="ACETYLTRANSFERASE"/>
    <property type="match status" value="1"/>
</dbReference>
<dbReference type="EMBL" id="BAAASE010000022">
    <property type="protein sequence ID" value="GAA2428593.1"/>
    <property type="molecule type" value="Genomic_DNA"/>
</dbReference>
<dbReference type="Proteomes" id="UP001499986">
    <property type="component" value="Unassembled WGS sequence"/>
</dbReference>
<dbReference type="InterPro" id="IPR016181">
    <property type="entry name" value="Acyl_CoA_acyltransferase"/>
</dbReference>
<sequence>MIKPSLTANVWRSQESPDHNRPMDPATLTTDRLLLRTVGPRDTDAVYDACQDPDIQRWTTIPSPYLRENAEAFTEQLVPDGWSDGSMYTFGVFLRSGELAGMLGITMHALGMGEIGFWAAKQHRSNGYITEAALTACRWAFVQAAVDRIEWRAEVGNHASRAVAERAGFTIEGMLRAATNNKGVRRDTWVGSLLPSDLGLPSTAPYLPARS</sequence>
<feature type="compositionally biased region" description="Polar residues" evidence="1">
    <location>
        <begin position="1"/>
        <end position="14"/>
    </location>
</feature>
<evidence type="ECO:0000259" key="2">
    <source>
        <dbReference type="PROSITE" id="PS51186"/>
    </source>
</evidence>
<dbReference type="InterPro" id="IPR000182">
    <property type="entry name" value="GNAT_dom"/>
</dbReference>
<evidence type="ECO:0000313" key="4">
    <source>
        <dbReference type="Proteomes" id="UP001499986"/>
    </source>
</evidence>
<evidence type="ECO:0000256" key="1">
    <source>
        <dbReference type="SAM" id="MobiDB-lite"/>
    </source>
</evidence>